<keyword evidence="1" id="KW-0472">Membrane</keyword>
<feature type="non-terminal residue" evidence="3">
    <location>
        <position position="192"/>
    </location>
</feature>
<feature type="domain" description="DUF4178" evidence="2">
    <location>
        <begin position="40"/>
        <end position="180"/>
    </location>
</feature>
<organism evidence="3">
    <name type="scientific">marine metagenome</name>
    <dbReference type="NCBI Taxonomy" id="408172"/>
    <lineage>
        <taxon>unclassified sequences</taxon>
        <taxon>metagenomes</taxon>
        <taxon>ecological metagenomes</taxon>
    </lineage>
</organism>
<evidence type="ECO:0000259" key="2">
    <source>
        <dbReference type="Pfam" id="PF13785"/>
    </source>
</evidence>
<sequence>VEIFVLLIAISIIAGLAWLLLRKKDTPDLSALSLDNVESGGVILVKGNEYLVEQKNRYTEGGEESFELKLTGDGGTTFWLNWHQNGDLIAAITKEVGFGELKLTSADLEMFDSQQTGEFDFGDVVYHIIDSGESQLYENCESDGESFYYWDFADEEHEHVINIQYWDENTYEASIGRYIRESDIEIYSMSDN</sequence>
<accession>A0A383DV39</accession>
<feature type="transmembrane region" description="Helical" evidence="1">
    <location>
        <begin position="6"/>
        <end position="21"/>
    </location>
</feature>
<evidence type="ECO:0000313" key="3">
    <source>
        <dbReference type="EMBL" id="SVE48396.1"/>
    </source>
</evidence>
<dbReference type="Pfam" id="PF13785">
    <property type="entry name" value="DUF4178"/>
    <property type="match status" value="1"/>
</dbReference>
<name>A0A383DV39_9ZZZZ</name>
<gene>
    <name evidence="3" type="ORF">METZ01_LOCUS501250</name>
</gene>
<keyword evidence="1" id="KW-0812">Transmembrane</keyword>
<feature type="non-terminal residue" evidence="3">
    <location>
        <position position="1"/>
    </location>
</feature>
<reference evidence="3" key="1">
    <citation type="submission" date="2018-05" db="EMBL/GenBank/DDBJ databases">
        <authorList>
            <person name="Lanie J.A."/>
            <person name="Ng W.-L."/>
            <person name="Kazmierczak K.M."/>
            <person name="Andrzejewski T.M."/>
            <person name="Davidsen T.M."/>
            <person name="Wayne K.J."/>
            <person name="Tettelin H."/>
            <person name="Glass J.I."/>
            <person name="Rusch D."/>
            <person name="Podicherti R."/>
            <person name="Tsui H.-C.T."/>
            <person name="Winkler M.E."/>
        </authorList>
    </citation>
    <scope>NUCLEOTIDE SEQUENCE</scope>
</reference>
<dbReference type="AlphaFoldDB" id="A0A383DV39"/>
<dbReference type="EMBL" id="UINC01220471">
    <property type="protein sequence ID" value="SVE48396.1"/>
    <property type="molecule type" value="Genomic_DNA"/>
</dbReference>
<keyword evidence="1" id="KW-1133">Transmembrane helix</keyword>
<evidence type="ECO:0000256" key="1">
    <source>
        <dbReference type="SAM" id="Phobius"/>
    </source>
</evidence>
<dbReference type="InterPro" id="IPR025235">
    <property type="entry name" value="DUF4178"/>
</dbReference>
<protein>
    <recommendedName>
        <fullName evidence="2">DUF4178 domain-containing protein</fullName>
    </recommendedName>
</protein>
<proteinExistence type="predicted"/>